<protein>
    <submittedName>
        <fullName evidence="2">Uncharacterized protein</fullName>
    </submittedName>
</protein>
<geneLocation type="mitochondrion" evidence="2"/>
<keyword evidence="1" id="KW-0472">Membrane</keyword>
<organism evidence="2">
    <name type="scientific">Thuricola similis</name>
    <dbReference type="NCBI Taxonomy" id="2784598"/>
    <lineage>
        <taxon>Eukaryota</taxon>
        <taxon>Sar</taxon>
        <taxon>Alveolata</taxon>
        <taxon>Ciliophora</taxon>
        <taxon>Intramacronucleata</taxon>
        <taxon>Oligohymenophorea</taxon>
        <taxon>Peritrichia</taxon>
        <taxon>Sessilida</taxon>
        <taxon>Vaginicolidae</taxon>
        <taxon>Thuricola</taxon>
    </lineage>
</organism>
<dbReference type="AlphaFoldDB" id="A0A7T8G5E3"/>
<gene>
    <name evidence="2" type="ORF">TSIM_52</name>
</gene>
<feature type="transmembrane region" description="Helical" evidence="1">
    <location>
        <begin position="34"/>
        <end position="52"/>
    </location>
</feature>
<evidence type="ECO:0000256" key="1">
    <source>
        <dbReference type="SAM" id="Phobius"/>
    </source>
</evidence>
<keyword evidence="1" id="KW-1133">Transmembrane helix</keyword>
<evidence type="ECO:0000313" key="2">
    <source>
        <dbReference type="EMBL" id="QQP22158.1"/>
    </source>
</evidence>
<proteinExistence type="predicted"/>
<keyword evidence="2" id="KW-0496">Mitochondrion</keyword>
<accession>A0A7T8G5E3</accession>
<dbReference type="EMBL" id="MW221262">
    <property type="protein sequence ID" value="QQP22158.1"/>
    <property type="molecule type" value="Genomic_DNA"/>
</dbReference>
<sequence length="158" mass="20277">MTQKTLPQLNRLYTSMISYDPILSNKFFGRSTQIYFFFLYFFQSFYRCLYMYDPLLWRVEYTYTYFWESAESAYEHFVTQAWRNFSLMWKYYYLIYDYKTFFWWSNVYIYTHKNILYIWSTYWQLWPKQKSKNLLVKKIEKFEYSYNNKFNFVNLWLF</sequence>
<reference evidence="2" key="1">
    <citation type="submission" date="2020-11" db="EMBL/GenBank/DDBJ databases">
        <title>Combining integrative taxonomy and mitogenome sequencing of Thuricola similis Bock, 1963 (Peritrichia, Vaginicolidae) provides a full redescription of this poorly known ciliate and new insights into the evolutionary relationships among Oligohymenophorea subclasses.</title>
        <authorList>
            <person name="Liao W."/>
            <person name="Campello-Nunes P.H."/>
            <person name="Gammuto L."/>
            <person name="Viana T.A."/>
            <person name="de Oliveira Marchesini R."/>
            <person name="da Silva Pavia T."/>
            <person name="da Silva-Neto I.D."/>
            <person name="Modeo L."/>
            <person name="Petroni G."/>
        </authorList>
    </citation>
    <scope>NUCLEOTIDE SEQUENCE</scope>
    <source>
        <strain evidence="2">CUIT</strain>
    </source>
</reference>
<keyword evidence="1" id="KW-0812">Transmembrane</keyword>
<name>A0A7T8G5E3_9CILI</name>